<dbReference type="EMBL" id="CAJNRF010015401">
    <property type="protein sequence ID" value="CAF2172345.1"/>
    <property type="molecule type" value="Genomic_DNA"/>
</dbReference>
<organism evidence="3 4">
    <name type="scientific">Rotaria magnacalcarata</name>
    <dbReference type="NCBI Taxonomy" id="392030"/>
    <lineage>
        <taxon>Eukaryota</taxon>
        <taxon>Metazoa</taxon>
        <taxon>Spiralia</taxon>
        <taxon>Gnathifera</taxon>
        <taxon>Rotifera</taxon>
        <taxon>Eurotatoria</taxon>
        <taxon>Bdelloidea</taxon>
        <taxon>Philodinida</taxon>
        <taxon>Philodinidae</taxon>
        <taxon>Rotaria</taxon>
    </lineage>
</organism>
<protein>
    <submittedName>
        <fullName evidence="3">Uncharacterized protein</fullName>
    </submittedName>
</protein>
<evidence type="ECO:0000256" key="1">
    <source>
        <dbReference type="SAM" id="MobiDB-lite"/>
    </source>
</evidence>
<reference evidence="3" key="1">
    <citation type="submission" date="2021-02" db="EMBL/GenBank/DDBJ databases">
        <authorList>
            <person name="Nowell W R."/>
        </authorList>
    </citation>
    <scope>NUCLEOTIDE SEQUENCE</scope>
</reference>
<dbReference type="Proteomes" id="UP000663887">
    <property type="component" value="Unassembled WGS sequence"/>
</dbReference>
<dbReference type="EMBL" id="CAJNRG010000017">
    <property type="protein sequence ID" value="CAF1941506.1"/>
    <property type="molecule type" value="Genomic_DNA"/>
</dbReference>
<proteinExistence type="predicted"/>
<sequence length="115" mass="12872">MDFHQCISRKFTNWRKFSELSLICSMEILIGEVPEPRNDCRITLIKLYPTPWMNTICNDLSPGLDIQESDDQIPSVSAPPPPLSQPTTKKGPALSPSSLFHPTIKMKPAPPTLIN</sequence>
<evidence type="ECO:0000313" key="2">
    <source>
        <dbReference type="EMBL" id="CAF1941506.1"/>
    </source>
</evidence>
<evidence type="ECO:0000313" key="4">
    <source>
        <dbReference type="Proteomes" id="UP000663856"/>
    </source>
</evidence>
<accession>A0A816YTR4</accession>
<feature type="region of interest" description="Disordered" evidence="1">
    <location>
        <begin position="64"/>
        <end position="115"/>
    </location>
</feature>
<gene>
    <name evidence="3" type="ORF">WKI299_LOCUS33012</name>
    <name evidence="2" type="ORF">XDN619_LOCUS377</name>
</gene>
<dbReference type="AlphaFoldDB" id="A0A816YTR4"/>
<dbReference type="Proteomes" id="UP000663856">
    <property type="component" value="Unassembled WGS sequence"/>
</dbReference>
<comment type="caution">
    <text evidence="3">The sequence shown here is derived from an EMBL/GenBank/DDBJ whole genome shotgun (WGS) entry which is preliminary data.</text>
</comment>
<evidence type="ECO:0000313" key="3">
    <source>
        <dbReference type="EMBL" id="CAF2172345.1"/>
    </source>
</evidence>
<name>A0A816YTR4_9BILA</name>